<dbReference type="CDD" id="cd02208">
    <property type="entry name" value="cupin_RmlC-like"/>
    <property type="match status" value="1"/>
</dbReference>
<dbReference type="InterPro" id="IPR011051">
    <property type="entry name" value="RmlC_Cupin_sf"/>
</dbReference>
<dbReference type="PANTHER" id="PTHR43280">
    <property type="entry name" value="ARAC-FAMILY TRANSCRIPTIONAL REGULATOR"/>
    <property type="match status" value="1"/>
</dbReference>
<accession>A0A9D1X3Y0</accession>
<dbReference type="GO" id="GO:0043565">
    <property type="term" value="F:sequence-specific DNA binding"/>
    <property type="evidence" value="ECO:0007669"/>
    <property type="project" value="InterPro"/>
</dbReference>
<reference evidence="5" key="1">
    <citation type="journal article" date="2021" name="PeerJ">
        <title>Extensive microbial diversity within the chicken gut microbiome revealed by metagenomics and culture.</title>
        <authorList>
            <person name="Gilroy R."/>
            <person name="Ravi A."/>
            <person name="Getino M."/>
            <person name="Pursley I."/>
            <person name="Horton D.L."/>
            <person name="Alikhan N.F."/>
            <person name="Baker D."/>
            <person name="Gharbi K."/>
            <person name="Hall N."/>
            <person name="Watson M."/>
            <person name="Adriaenssens E.M."/>
            <person name="Foster-Nyarko E."/>
            <person name="Jarju S."/>
            <person name="Secka A."/>
            <person name="Antonio M."/>
            <person name="Oren A."/>
            <person name="Chaudhuri R.R."/>
            <person name="La Ragione R."/>
            <person name="Hildebrand F."/>
            <person name="Pallen M.J."/>
        </authorList>
    </citation>
    <scope>NUCLEOTIDE SEQUENCE</scope>
    <source>
        <strain evidence="5">ChiSxjej3B15-1167</strain>
    </source>
</reference>
<dbReference type="InterPro" id="IPR020449">
    <property type="entry name" value="Tscrpt_reg_AraC-type_HTH"/>
</dbReference>
<evidence type="ECO:0000256" key="3">
    <source>
        <dbReference type="ARBA" id="ARBA00023163"/>
    </source>
</evidence>
<dbReference type="EMBL" id="DXEQ01000134">
    <property type="protein sequence ID" value="HIX72347.1"/>
    <property type="molecule type" value="Genomic_DNA"/>
</dbReference>
<dbReference type="AlphaFoldDB" id="A0A9D1X3Y0"/>
<evidence type="ECO:0000256" key="2">
    <source>
        <dbReference type="ARBA" id="ARBA00023125"/>
    </source>
</evidence>
<dbReference type="GO" id="GO:0003700">
    <property type="term" value="F:DNA-binding transcription factor activity"/>
    <property type="evidence" value="ECO:0007669"/>
    <property type="project" value="InterPro"/>
</dbReference>
<dbReference type="SMART" id="SM00342">
    <property type="entry name" value="HTH_ARAC"/>
    <property type="match status" value="1"/>
</dbReference>
<dbReference type="Proteomes" id="UP000886805">
    <property type="component" value="Unassembled WGS sequence"/>
</dbReference>
<dbReference type="SUPFAM" id="SSF46689">
    <property type="entry name" value="Homeodomain-like"/>
    <property type="match status" value="2"/>
</dbReference>
<evidence type="ECO:0000256" key="1">
    <source>
        <dbReference type="ARBA" id="ARBA00023015"/>
    </source>
</evidence>
<dbReference type="SUPFAM" id="SSF51182">
    <property type="entry name" value="RmlC-like cupins"/>
    <property type="match status" value="1"/>
</dbReference>
<dbReference type="PANTHER" id="PTHR43280:SF2">
    <property type="entry name" value="HTH-TYPE TRANSCRIPTIONAL REGULATOR EXSA"/>
    <property type="match status" value="1"/>
</dbReference>
<dbReference type="InterPro" id="IPR018062">
    <property type="entry name" value="HTH_AraC-typ_CS"/>
</dbReference>
<evidence type="ECO:0000313" key="5">
    <source>
        <dbReference type="EMBL" id="HIX72347.1"/>
    </source>
</evidence>
<dbReference type="InterPro" id="IPR018060">
    <property type="entry name" value="HTH_AraC"/>
</dbReference>
<protein>
    <submittedName>
        <fullName evidence="5">AraC family transcriptional regulator</fullName>
    </submittedName>
</protein>
<dbReference type="PRINTS" id="PR00032">
    <property type="entry name" value="HTHARAC"/>
</dbReference>
<name>A0A9D1X3Y0_9FIRM</name>
<evidence type="ECO:0000259" key="4">
    <source>
        <dbReference type="PROSITE" id="PS01124"/>
    </source>
</evidence>
<dbReference type="InterPro" id="IPR009057">
    <property type="entry name" value="Homeodomain-like_sf"/>
</dbReference>
<dbReference type="Pfam" id="PF12833">
    <property type="entry name" value="HTH_18"/>
    <property type="match status" value="1"/>
</dbReference>
<dbReference type="InterPro" id="IPR013096">
    <property type="entry name" value="Cupin_2"/>
</dbReference>
<evidence type="ECO:0000313" key="6">
    <source>
        <dbReference type="Proteomes" id="UP000886805"/>
    </source>
</evidence>
<dbReference type="PROSITE" id="PS00041">
    <property type="entry name" value="HTH_ARAC_FAMILY_1"/>
    <property type="match status" value="1"/>
</dbReference>
<keyword evidence="1" id="KW-0805">Transcription regulation</keyword>
<dbReference type="Gene3D" id="1.10.10.60">
    <property type="entry name" value="Homeodomain-like"/>
    <property type="match status" value="2"/>
</dbReference>
<reference evidence="5" key="2">
    <citation type="submission" date="2021-04" db="EMBL/GenBank/DDBJ databases">
        <authorList>
            <person name="Gilroy R."/>
        </authorList>
    </citation>
    <scope>NUCLEOTIDE SEQUENCE</scope>
    <source>
        <strain evidence="5">ChiSxjej3B15-1167</strain>
    </source>
</reference>
<organism evidence="5 6">
    <name type="scientific">Candidatus Anaerobutyricum stercoripullorum</name>
    <dbReference type="NCBI Taxonomy" id="2838456"/>
    <lineage>
        <taxon>Bacteria</taxon>
        <taxon>Bacillati</taxon>
        <taxon>Bacillota</taxon>
        <taxon>Clostridia</taxon>
        <taxon>Lachnospirales</taxon>
        <taxon>Lachnospiraceae</taxon>
        <taxon>Anaerobutyricum</taxon>
    </lineage>
</organism>
<gene>
    <name evidence="5" type="ORF">H9849_04930</name>
</gene>
<dbReference type="InterPro" id="IPR014710">
    <property type="entry name" value="RmlC-like_jellyroll"/>
</dbReference>
<comment type="caution">
    <text evidence="5">The sequence shown here is derived from an EMBL/GenBank/DDBJ whole genome shotgun (WGS) entry which is preliminary data.</text>
</comment>
<keyword evidence="3" id="KW-0804">Transcription</keyword>
<sequence length="344" mass="38954">MAVGSCSVHINESKKELIPHGSLAFPCAGYQEPYSMDGKREFPWHWHEEMEMIYAKSGVLTVQIPGKSFQLKKGDFFVANSNILHYIVTASEGELQSLVFHPMLVAGDQESVFAVRYILPLTQNTCFDGCYLEGEKYPEEIGAFCQAFAALAAEAPGYEFAVREHLSRICLFLCEHYRESMAEAGTHERAGNSQDNLRVQAMLRYIHQHYQESVTLSEIAGAAALSERECLRCFRRTLQMSPMQYVLRYKVMQGAEFLCGNPNRSIADAAASCGFDSPSHFSKMFRRYYNCTPREYRRRETAQKGERVSCEKSMNNVEERRNTDGSISESGKCGLCIHSERVVC</sequence>
<dbReference type="Pfam" id="PF07883">
    <property type="entry name" value="Cupin_2"/>
    <property type="match status" value="1"/>
</dbReference>
<proteinExistence type="predicted"/>
<dbReference type="PROSITE" id="PS01124">
    <property type="entry name" value="HTH_ARAC_FAMILY_2"/>
    <property type="match status" value="1"/>
</dbReference>
<keyword evidence="2" id="KW-0238">DNA-binding</keyword>
<dbReference type="Gene3D" id="2.60.120.10">
    <property type="entry name" value="Jelly Rolls"/>
    <property type="match status" value="1"/>
</dbReference>
<feature type="domain" description="HTH araC/xylS-type" evidence="4">
    <location>
        <begin position="200"/>
        <end position="299"/>
    </location>
</feature>